<evidence type="ECO:0000313" key="1">
    <source>
        <dbReference type="EMBL" id="KAG5571269.1"/>
    </source>
</evidence>
<dbReference type="AlphaFoldDB" id="A0A9J5W6M6"/>
<dbReference type="EMBL" id="JACXVP010000012">
    <property type="protein sequence ID" value="KAG5571269.1"/>
    <property type="molecule type" value="Genomic_DNA"/>
</dbReference>
<reference evidence="1 2" key="1">
    <citation type="submission" date="2020-09" db="EMBL/GenBank/DDBJ databases">
        <title>De no assembly of potato wild relative species, Solanum commersonii.</title>
        <authorList>
            <person name="Cho K."/>
        </authorList>
    </citation>
    <scope>NUCLEOTIDE SEQUENCE [LARGE SCALE GENOMIC DNA]</scope>
    <source>
        <strain evidence="1">LZ3.2</strain>
        <tissue evidence="1">Leaf</tissue>
    </source>
</reference>
<dbReference type="Proteomes" id="UP000824120">
    <property type="component" value="Chromosome 12"/>
</dbReference>
<keyword evidence="2" id="KW-1185">Reference proteome</keyword>
<gene>
    <name evidence="1" type="ORF">H5410_061035</name>
</gene>
<proteinExistence type="predicted"/>
<comment type="caution">
    <text evidence="1">The sequence shown here is derived from an EMBL/GenBank/DDBJ whole genome shotgun (WGS) entry which is preliminary data.</text>
</comment>
<sequence>MKRKEKCSILKRESTIKKHKSNNFDKCKVKFFLVDTRSNVIGVGIGHCEVHGFDNKLWEVFWAMAVMEQLKVDLVQIVVAMKILN</sequence>
<accession>A0A9J5W6M6</accession>
<evidence type="ECO:0000313" key="2">
    <source>
        <dbReference type="Proteomes" id="UP000824120"/>
    </source>
</evidence>
<name>A0A9J5W6M6_SOLCO</name>
<protein>
    <submittedName>
        <fullName evidence="1">Uncharacterized protein</fullName>
    </submittedName>
</protein>
<organism evidence="1 2">
    <name type="scientific">Solanum commersonii</name>
    <name type="common">Commerson's wild potato</name>
    <name type="synonym">Commerson's nightshade</name>
    <dbReference type="NCBI Taxonomy" id="4109"/>
    <lineage>
        <taxon>Eukaryota</taxon>
        <taxon>Viridiplantae</taxon>
        <taxon>Streptophyta</taxon>
        <taxon>Embryophyta</taxon>
        <taxon>Tracheophyta</taxon>
        <taxon>Spermatophyta</taxon>
        <taxon>Magnoliopsida</taxon>
        <taxon>eudicotyledons</taxon>
        <taxon>Gunneridae</taxon>
        <taxon>Pentapetalae</taxon>
        <taxon>asterids</taxon>
        <taxon>lamiids</taxon>
        <taxon>Solanales</taxon>
        <taxon>Solanaceae</taxon>
        <taxon>Solanoideae</taxon>
        <taxon>Solaneae</taxon>
        <taxon>Solanum</taxon>
    </lineage>
</organism>